<organism evidence="1 2">
    <name type="scientific">Qipengyuania soli</name>
    <dbReference type="NCBI Taxonomy" id="2782568"/>
    <lineage>
        <taxon>Bacteria</taxon>
        <taxon>Pseudomonadati</taxon>
        <taxon>Pseudomonadota</taxon>
        <taxon>Alphaproteobacteria</taxon>
        <taxon>Sphingomonadales</taxon>
        <taxon>Erythrobacteraceae</taxon>
        <taxon>Qipengyuania</taxon>
    </lineage>
</organism>
<reference evidence="1 2" key="1">
    <citation type="submission" date="2020-11" db="EMBL/GenBank/DDBJ databases">
        <title>The genome sequence of Erythrobacter sp. 6D36.</title>
        <authorList>
            <person name="Liu Y."/>
        </authorList>
    </citation>
    <scope>NUCLEOTIDE SEQUENCE [LARGE SCALE GENOMIC DNA]</scope>
    <source>
        <strain evidence="1 2">6D36</strain>
    </source>
</reference>
<protein>
    <submittedName>
        <fullName evidence="1">Uncharacterized protein</fullName>
    </submittedName>
</protein>
<dbReference type="KEGG" id="qso:IRL76_10580"/>
<name>A0A7S8ISF9_9SPHN</name>
<proteinExistence type="predicted"/>
<keyword evidence="2" id="KW-1185">Reference proteome</keyword>
<gene>
    <name evidence="1" type="ORF">IRL76_10580</name>
</gene>
<dbReference type="AlphaFoldDB" id="A0A7S8ISF9"/>
<dbReference type="RefSeq" id="WP_200981305.1">
    <property type="nucleotide sequence ID" value="NZ_CP064654.1"/>
</dbReference>
<dbReference type="Proteomes" id="UP000594459">
    <property type="component" value="Chromosome"/>
</dbReference>
<accession>A0A7S8ISF9</accession>
<sequence length="276" mass="30698">MQGSKTSAYTHDHVVRADGSVAFACSQDGERWPWSLLHPHHPGAIQALSYWVSVESAMALGKWDPEKWSALTWTRWECGDPDVGRIAHGTYERSTIEGKESFSIHLYDADDRLICRLDGRGVVFRTRDFEKWRQPDKEAAPKALSDTFAFADERLLGIAPGERPFLSPLNGRVAIALIDRANGMPPGHPWLDGSGDHVNSAHLAEAARQFASLVNEGQALRVVWAEMAFRHYVELGSPFEISRIDGADSDEIAMQVTQAGHDCTSIRYRFETALPA</sequence>
<evidence type="ECO:0000313" key="1">
    <source>
        <dbReference type="EMBL" id="QPC98298.1"/>
    </source>
</evidence>
<evidence type="ECO:0000313" key="2">
    <source>
        <dbReference type="Proteomes" id="UP000594459"/>
    </source>
</evidence>
<dbReference type="EMBL" id="CP064654">
    <property type="protein sequence ID" value="QPC98298.1"/>
    <property type="molecule type" value="Genomic_DNA"/>
</dbReference>